<keyword evidence="2" id="KW-1185">Reference proteome</keyword>
<gene>
    <name evidence="1" type="ORF">ADZ36_18890</name>
</gene>
<protein>
    <submittedName>
        <fullName evidence="1">Uncharacterized protein</fullName>
    </submittedName>
</protein>
<accession>A0ACC4W907</accession>
<sequence length="234" mass="25341">MAGAAALGVLTGVVIGYTVQYDRPPTPLPPLSQAVRSTPEPHSAAAGGKDGPEPLSAREDRIVRTGGDLRKLLLKKPKGAQIPSGAPDGDWMTPARYAEGYEHPAGMFEGLAQDTFRRAAAIDWERSDGAFVSIRLIQFRDTQNAYSADFLEGQQAYMSDDKFAGHDGDPIPGTGSGRVYVYDRPHTEAGYLPMYTARALARRGDIVMEIFVNSSKAVSRGTIMSLAERQLERL</sequence>
<organism evidence="1 2">
    <name type="scientific">Streptomyces fradiae</name>
    <name type="common">Streptomyces roseoflavus</name>
    <dbReference type="NCBI Taxonomy" id="1906"/>
    <lineage>
        <taxon>Bacteria</taxon>
        <taxon>Bacillati</taxon>
        <taxon>Actinomycetota</taxon>
        <taxon>Actinomycetes</taxon>
        <taxon>Kitasatosporales</taxon>
        <taxon>Streptomycetaceae</taxon>
        <taxon>Streptomyces</taxon>
    </lineage>
</organism>
<proteinExistence type="predicted"/>
<name>A0ACC4W907_STRFR</name>
<evidence type="ECO:0000313" key="1">
    <source>
        <dbReference type="EMBL" id="KNE81056.1"/>
    </source>
</evidence>
<evidence type="ECO:0000313" key="2">
    <source>
        <dbReference type="Proteomes" id="UP000037185"/>
    </source>
</evidence>
<reference evidence="1" key="1">
    <citation type="submission" date="2015-07" db="EMBL/GenBank/DDBJ databases">
        <title>Draft genome sequence of Streptomyces fradiae, a resistant strain to nitron-oligomycin.</title>
        <authorList>
            <person name="Vatlin A.A."/>
            <person name="Bekker O.B."/>
            <person name="Danilenko V.N."/>
        </authorList>
    </citation>
    <scope>NUCLEOTIDE SEQUENCE</scope>
    <source>
        <strain evidence="1">Olg1-1</strain>
    </source>
</reference>
<comment type="caution">
    <text evidence="1">The sequence shown here is derived from an EMBL/GenBank/DDBJ whole genome shotgun (WGS) entry which is preliminary data.</text>
</comment>
<dbReference type="Proteomes" id="UP000037185">
    <property type="component" value="Unassembled WGS sequence"/>
</dbReference>
<dbReference type="EMBL" id="LGSP01000037">
    <property type="protein sequence ID" value="KNE81056.1"/>
    <property type="molecule type" value="Genomic_DNA"/>
</dbReference>